<feature type="signal peptide" evidence="2">
    <location>
        <begin position="1"/>
        <end position="23"/>
    </location>
</feature>
<gene>
    <name evidence="3" type="ORF">SAMN02746019_00003620</name>
</gene>
<dbReference type="Proteomes" id="UP000197025">
    <property type="component" value="Unassembled WGS sequence"/>
</dbReference>
<evidence type="ECO:0000256" key="2">
    <source>
        <dbReference type="SAM" id="SignalP"/>
    </source>
</evidence>
<evidence type="ECO:0000313" key="3">
    <source>
        <dbReference type="EMBL" id="SNB61639.1"/>
    </source>
</evidence>
<keyword evidence="4" id="KW-1185">Reference proteome</keyword>
<reference evidence="4" key="1">
    <citation type="submission" date="2017-06" db="EMBL/GenBank/DDBJ databases">
        <authorList>
            <person name="Varghese N."/>
            <person name="Submissions S."/>
        </authorList>
    </citation>
    <scope>NUCLEOTIDE SEQUENCE [LARGE SCALE GENOMIC DNA]</scope>
    <source>
        <strain evidence="4">JAD2</strain>
    </source>
</reference>
<dbReference type="AlphaFoldDB" id="A0A212QQD7"/>
<proteinExistence type="predicted"/>
<feature type="compositionally biased region" description="Low complexity" evidence="1">
    <location>
        <begin position="28"/>
        <end position="41"/>
    </location>
</feature>
<evidence type="ECO:0000313" key="4">
    <source>
        <dbReference type="Proteomes" id="UP000197025"/>
    </source>
</evidence>
<feature type="compositionally biased region" description="Pro residues" evidence="1">
    <location>
        <begin position="42"/>
        <end position="71"/>
    </location>
</feature>
<dbReference type="EMBL" id="FYEK01000015">
    <property type="protein sequence ID" value="SNB61639.1"/>
    <property type="molecule type" value="Genomic_DNA"/>
</dbReference>
<feature type="chain" id="PRO_5012103524" evidence="2">
    <location>
        <begin position="24"/>
        <end position="416"/>
    </location>
</feature>
<name>A0A212QQD7_9CHLR</name>
<dbReference type="InParanoid" id="A0A212QQD7"/>
<sequence length="416" mass="45817">MRRWITAIGLIVSLMACSRAVEAPSPRPTASPTSHPGAATLPAPPRPSTRPPLWTPSPVPAIRGPTPPPLPEELHTDPDWLQVFYPTVDPKRWESGQPWTTGGAVWWTNGERWIGPFPTDEAKGPFWPSPVWTWRGGQRFFCHEPPSIEAGVSVCFPIPDALDFHPAEDLPKENVSFYGEKLVECGSDGALCLTLPDGQRSSPFRLPLPPGLQIQTAGIAAGAQVPSVQGCLSPDRRRAVLFISRLGGPFLGVGGLEEDAPLTFPGAIYWVNLETGEVRPAPTNAPDLPARRALAQAMVAQGTLPTPFLPFLDPPPTLLGQKPLRMAIDLAECSPSGRFALTYLLVLIGKNKDEYFSVYHQQWLIRIEDGSGVPVAISNYDDRLFHTTTRWIRFWDSRLKPLVYQDPKYALPWELP</sequence>
<accession>A0A212QQD7</accession>
<feature type="region of interest" description="Disordered" evidence="1">
    <location>
        <begin position="23"/>
        <end position="72"/>
    </location>
</feature>
<protein>
    <submittedName>
        <fullName evidence="3">Uncharacterized protein</fullName>
    </submittedName>
</protein>
<keyword evidence="2" id="KW-0732">Signal</keyword>
<dbReference type="PROSITE" id="PS51257">
    <property type="entry name" value="PROKAR_LIPOPROTEIN"/>
    <property type="match status" value="1"/>
</dbReference>
<evidence type="ECO:0000256" key="1">
    <source>
        <dbReference type="SAM" id="MobiDB-lite"/>
    </source>
</evidence>
<organism evidence="3 4">
    <name type="scientific">Thermoflexus hugenholtzii JAD2</name>
    <dbReference type="NCBI Taxonomy" id="877466"/>
    <lineage>
        <taxon>Bacteria</taxon>
        <taxon>Bacillati</taxon>
        <taxon>Chloroflexota</taxon>
        <taxon>Thermoflexia</taxon>
        <taxon>Thermoflexales</taxon>
        <taxon>Thermoflexaceae</taxon>
        <taxon>Thermoflexus</taxon>
    </lineage>
</organism>